<dbReference type="WBParaSite" id="PS1159_v2.g575.t1">
    <property type="protein sequence ID" value="PS1159_v2.g575.t1"/>
    <property type="gene ID" value="PS1159_v2.g575"/>
</dbReference>
<dbReference type="Proteomes" id="UP000887580">
    <property type="component" value="Unplaced"/>
</dbReference>
<reference evidence="2" key="1">
    <citation type="submission" date="2022-11" db="UniProtKB">
        <authorList>
            <consortium name="WormBaseParasite"/>
        </authorList>
    </citation>
    <scope>IDENTIFICATION</scope>
</reference>
<accession>A0AC35GIF6</accession>
<evidence type="ECO:0000313" key="2">
    <source>
        <dbReference type="WBParaSite" id="PS1159_v2.g575.t1"/>
    </source>
</evidence>
<name>A0AC35GIF6_9BILA</name>
<proteinExistence type="predicted"/>
<sequence length="236" mass="26470">SRYFYSFVCWKKQICLFTNETEVKKKITITDTVDPQIITKAEDIPEPKLKSKPESKPETKPKTKTIEEIAPPPKAAKKSKKKSKKSKKGKKEKKPAKKDIKDDPIPPEAPVVDAADRVTPSMEPDSVAPPPTPPHINSFGHPLSGLPVQQVLDEDYYTPNKMKSIKSRSSKSGASNLKSIGPPSIVIKMSLEPHYSSLRRWKSSALEDGKWREFEQHYKIDPTKKPLDVEVSLLSG</sequence>
<protein>
    <submittedName>
        <fullName evidence="2">Uncharacterized protein</fullName>
    </submittedName>
</protein>
<evidence type="ECO:0000313" key="1">
    <source>
        <dbReference type="Proteomes" id="UP000887580"/>
    </source>
</evidence>
<organism evidence="1 2">
    <name type="scientific">Panagrolaimus sp. PS1159</name>
    <dbReference type="NCBI Taxonomy" id="55785"/>
    <lineage>
        <taxon>Eukaryota</taxon>
        <taxon>Metazoa</taxon>
        <taxon>Ecdysozoa</taxon>
        <taxon>Nematoda</taxon>
        <taxon>Chromadorea</taxon>
        <taxon>Rhabditida</taxon>
        <taxon>Tylenchina</taxon>
        <taxon>Panagrolaimomorpha</taxon>
        <taxon>Panagrolaimoidea</taxon>
        <taxon>Panagrolaimidae</taxon>
        <taxon>Panagrolaimus</taxon>
    </lineage>
</organism>